<name>A0A3N1CXB0_9ACTN</name>
<dbReference type="EMBL" id="RJKE01000001">
    <property type="protein sequence ID" value="ROO85927.1"/>
    <property type="molecule type" value="Genomic_DNA"/>
</dbReference>
<protein>
    <submittedName>
        <fullName evidence="3">Alpha/beta hydrolase family protein</fullName>
    </submittedName>
</protein>
<keyword evidence="3" id="KW-0378">Hydrolase</keyword>
<keyword evidence="4" id="KW-1185">Reference proteome</keyword>
<dbReference type="Pfam" id="PF12697">
    <property type="entry name" value="Abhydrolase_6"/>
    <property type="match status" value="1"/>
</dbReference>
<dbReference type="Proteomes" id="UP000272400">
    <property type="component" value="Unassembled WGS sequence"/>
</dbReference>
<dbReference type="InterPro" id="IPR029058">
    <property type="entry name" value="AB_hydrolase_fold"/>
</dbReference>
<dbReference type="SUPFAM" id="SSF53474">
    <property type="entry name" value="alpha/beta-Hydrolases"/>
    <property type="match status" value="1"/>
</dbReference>
<evidence type="ECO:0000256" key="1">
    <source>
        <dbReference type="SAM" id="MobiDB-lite"/>
    </source>
</evidence>
<dbReference type="InterPro" id="IPR000073">
    <property type="entry name" value="AB_hydrolase_1"/>
</dbReference>
<gene>
    <name evidence="3" type="ORF">EDD29_3481</name>
</gene>
<dbReference type="Gene3D" id="3.40.50.1820">
    <property type="entry name" value="alpha/beta hydrolase"/>
    <property type="match status" value="1"/>
</dbReference>
<dbReference type="AlphaFoldDB" id="A0A3N1CXB0"/>
<proteinExistence type="predicted"/>
<organism evidence="3 4">
    <name type="scientific">Actinocorallia herbida</name>
    <dbReference type="NCBI Taxonomy" id="58109"/>
    <lineage>
        <taxon>Bacteria</taxon>
        <taxon>Bacillati</taxon>
        <taxon>Actinomycetota</taxon>
        <taxon>Actinomycetes</taxon>
        <taxon>Streptosporangiales</taxon>
        <taxon>Thermomonosporaceae</taxon>
        <taxon>Actinocorallia</taxon>
    </lineage>
</organism>
<evidence type="ECO:0000313" key="4">
    <source>
        <dbReference type="Proteomes" id="UP000272400"/>
    </source>
</evidence>
<dbReference type="RefSeq" id="WP_170201444.1">
    <property type="nucleotide sequence ID" value="NZ_RJKE01000001.1"/>
</dbReference>
<feature type="region of interest" description="Disordered" evidence="1">
    <location>
        <begin position="1"/>
        <end position="21"/>
    </location>
</feature>
<dbReference type="GO" id="GO:0016787">
    <property type="term" value="F:hydrolase activity"/>
    <property type="evidence" value="ECO:0007669"/>
    <property type="project" value="UniProtKB-KW"/>
</dbReference>
<sequence>MSRGVACRPADRAARPRGVPGAPEIVDVAGIPMSALVSRAPAPRAVIVAMHGGMTTGRYFDVPELPRQSLLRTASALGFTVVAPDRPGVGASAPHERLFADSARRRVDLVHGLLDALVPPGSRGAGLFVVGHSRGTELALQLAADERGADLLGVEIAATGRRLHPEAEKVMARHRRGERPSGLDTVLWGPERLYPESVARGLRVFAPNPSYEAVEGPRWQEMLPRYAAAVRVPVHLTLGDHERWWQTGPEALADLAALFTAAPRVVAEMQADAGHNLSLGRTALAYHLRVLSFAEECAAARG</sequence>
<evidence type="ECO:0000313" key="3">
    <source>
        <dbReference type="EMBL" id="ROO85927.1"/>
    </source>
</evidence>
<evidence type="ECO:0000259" key="2">
    <source>
        <dbReference type="Pfam" id="PF12697"/>
    </source>
</evidence>
<feature type="domain" description="AB hydrolase-1" evidence="2">
    <location>
        <begin position="47"/>
        <end position="277"/>
    </location>
</feature>
<comment type="caution">
    <text evidence="3">The sequence shown here is derived from an EMBL/GenBank/DDBJ whole genome shotgun (WGS) entry which is preliminary data.</text>
</comment>
<accession>A0A3N1CXB0</accession>
<reference evidence="3 4" key="1">
    <citation type="submission" date="2018-11" db="EMBL/GenBank/DDBJ databases">
        <title>Sequencing the genomes of 1000 actinobacteria strains.</title>
        <authorList>
            <person name="Klenk H.-P."/>
        </authorList>
    </citation>
    <scope>NUCLEOTIDE SEQUENCE [LARGE SCALE GENOMIC DNA]</scope>
    <source>
        <strain evidence="3 4">DSM 44254</strain>
    </source>
</reference>